<comment type="caution">
    <text evidence="6">The sequence shown here is derived from an EMBL/GenBank/DDBJ whole genome shotgun (WGS) entry which is preliminary data.</text>
</comment>
<accession>A0A3M0CG79</accession>
<dbReference type="Pfam" id="PF25975">
    <property type="entry name" value="CzcB_C"/>
    <property type="match status" value="1"/>
</dbReference>
<feature type="region of interest" description="Disordered" evidence="2">
    <location>
        <begin position="25"/>
        <end position="49"/>
    </location>
</feature>
<dbReference type="EMBL" id="REFR01000010">
    <property type="protein sequence ID" value="RMB08608.1"/>
    <property type="molecule type" value="Genomic_DNA"/>
</dbReference>
<dbReference type="PANTHER" id="PTHR30097">
    <property type="entry name" value="CATION EFFLUX SYSTEM PROTEIN CUSB"/>
    <property type="match status" value="1"/>
</dbReference>
<evidence type="ECO:0000256" key="1">
    <source>
        <dbReference type="ARBA" id="ARBA00022448"/>
    </source>
</evidence>
<evidence type="ECO:0000256" key="3">
    <source>
        <dbReference type="SAM" id="SignalP"/>
    </source>
</evidence>
<evidence type="ECO:0000256" key="2">
    <source>
        <dbReference type="SAM" id="MobiDB-lite"/>
    </source>
</evidence>
<proteinExistence type="predicted"/>
<feature type="signal peptide" evidence="3">
    <location>
        <begin position="1"/>
        <end position="25"/>
    </location>
</feature>
<dbReference type="InterPro" id="IPR051909">
    <property type="entry name" value="MFP_Cation_Efflux"/>
</dbReference>
<keyword evidence="7" id="KW-1185">Reference proteome</keyword>
<dbReference type="Gene3D" id="2.40.50.100">
    <property type="match status" value="1"/>
</dbReference>
<evidence type="ECO:0000259" key="5">
    <source>
        <dbReference type="Pfam" id="PF25975"/>
    </source>
</evidence>
<dbReference type="RefSeq" id="WP_121937959.1">
    <property type="nucleotide sequence ID" value="NZ_REFR01000010.1"/>
</dbReference>
<evidence type="ECO:0000259" key="4">
    <source>
        <dbReference type="Pfam" id="PF25971"/>
    </source>
</evidence>
<dbReference type="AlphaFoldDB" id="A0A3M0CG79"/>
<dbReference type="SUPFAM" id="SSF51230">
    <property type="entry name" value="Single hybrid motif"/>
    <property type="match status" value="1"/>
</dbReference>
<evidence type="ECO:0000313" key="6">
    <source>
        <dbReference type="EMBL" id="RMB08608.1"/>
    </source>
</evidence>
<keyword evidence="1" id="KW-0813">Transport</keyword>
<feature type="domain" description="CzcB N-terminal" evidence="4">
    <location>
        <begin position="49"/>
        <end position="140"/>
    </location>
</feature>
<dbReference type="InParanoid" id="A0A3M0CG79"/>
<dbReference type="Gene3D" id="2.40.420.20">
    <property type="match status" value="1"/>
</dbReference>
<reference evidence="6 7" key="1">
    <citation type="submission" date="2018-10" db="EMBL/GenBank/DDBJ databases">
        <title>Genomic Encyclopedia of Archaeal and Bacterial Type Strains, Phase II (KMG-II): from individual species to whole genera.</title>
        <authorList>
            <person name="Goeker M."/>
        </authorList>
    </citation>
    <scope>NUCLEOTIDE SEQUENCE [LARGE SCALE GENOMIC DNA]</scope>
    <source>
        <strain evidence="6 7">DSM 25217</strain>
    </source>
</reference>
<feature type="chain" id="PRO_5018060874" evidence="3">
    <location>
        <begin position="26"/>
        <end position="415"/>
    </location>
</feature>
<dbReference type="OrthoDB" id="9806939at2"/>
<dbReference type="InterPro" id="IPR058646">
    <property type="entry name" value="CzcB_N"/>
</dbReference>
<keyword evidence="3" id="KW-0732">Signal</keyword>
<dbReference type="PANTHER" id="PTHR30097:SF4">
    <property type="entry name" value="SLR6042 PROTEIN"/>
    <property type="match status" value="1"/>
</dbReference>
<protein>
    <submittedName>
        <fullName evidence="6">Cobalt-zinc-cadmium efflux system membrane fusion protein</fullName>
    </submittedName>
</protein>
<dbReference type="Gene3D" id="2.40.30.170">
    <property type="match status" value="1"/>
</dbReference>
<gene>
    <name evidence="6" type="ORF">BXY39_1243</name>
</gene>
<dbReference type="InterPro" id="IPR058649">
    <property type="entry name" value="CzcB_C"/>
</dbReference>
<dbReference type="PROSITE" id="PS51257">
    <property type="entry name" value="PROKAR_LIPOPROTEIN"/>
    <property type="match status" value="1"/>
</dbReference>
<name>A0A3M0CG79_9PROT</name>
<dbReference type="Proteomes" id="UP000271227">
    <property type="component" value="Unassembled WGS sequence"/>
</dbReference>
<dbReference type="InterPro" id="IPR011053">
    <property type="entry name" value="Single_hybrid_motif"/>
</dbReference>
<evidence type="ECO:0000313" key="7">
    <source>
        <dbReference type="Proteomes" id="UP000271227"/>
    </source>
</evidence>
<feature type="domain" description="CzcB-like C-terminal circularly permuted SH3-like" evidence="5">
    <location>
        <begin position="343"/>
        <end position="403"/>
    </location>
</feature>
<organism evidence="6 7">
    <name type="scientific">Eilatimonas milleporae</name>
    <dbReference type="NCBI Taxonomy" id="911205"/>
    <lineage>
        <taxon>Bacteria</taxon>
        <taxon>Pseudomonadati</taxon>
        <taxon>Pseudomonadota</taxon>
        <taxon>Alphaproteobacteria</taxon>
        <taxon>Kordiimonadales</taxon>
        <taxon>Kordiimonadaceae</taxon>
        <taxon>Eilatimonas</taxon>
    </lineage>
</organism>
<dbReference type="Pfam" id="PF25971">
    <property type="entry name" value="CzcB_N"/>
    <property type="match status" value="1"/>
</dbReference>
<sequence>MIRARLFKVYVATLAASALMLSGCSDPSAPPAEPGGAAEQTDVKGPKGGRLLSDGDFALEVTIHEAGTAPEFRLYAYENGVPLPPGQVNAAIELERLGGRTDRFAFAPRGAYLLGDGVVAEPHSFTVSVSAEHGGRRASWRYDSFEGRTQIEDAIATAAGVQTEIAGPASIRQTLTATGVVAFAPDAVAEVKSPYVARVLSVDVSVGDRVRRGAPVIRLENVSTLQPITLTAPIDGVVLERRTNVGDVSGGDGLLCIGDTAQLEARLHIFPQDRPRVNVGMPVRIAHPGGNGTIAAKVFAYMPITAMGSQTLIARAVLPPDTNLLPGMRITGEIETGAMDAPLAVRTAALQRFRDFTVVFAKVGETYEVRMLDLGPQDRDWAAVRGGLAPGTEYVTANAFLIKADVEKSGASHDH</sequence>